<dbReference type="PANTHER" id="PTHR43176">
    <property type="entry name" value="3-HYDROXYISOBUTYRYL-COA HYDROLASE-RELATED"/>
    <property type="match status" value="1"/>
</dbReference>
<dbReference type="RefSeq" id="XP_031379693.1">
    <property type="nucleotide sequence ID" value="XM_031523833.1"/>
</dbReference>
<sequence>MLGFPFLLEFLFSLREHTEVSEMAAITCSLQHEVDQVRFEEINSSGARVVILNRPTKLNPINYEMVSKILTTVERYEYDPAVSCIILKANGKAFSAGGDVVSVICSSLAGHWSYPMQFYKKMLMASYLLATFKKPVVSLIHGLVMGGGAGLSMQTMFRVVTEKTVFAMPEASIGLFADVGASYYLSRLPGSFGEYLALTGARVDGPEMVACGLASHFVPSKSIHLLEKAICEQLLSSSTASNISAIIGRFSQTPMLKQDSVFKRLETVINKCFSRNTVEDILSSLENEVTSGAEKWIKDAYRSMKSASPTSLKVTLKSIREGRRQNLEQCLFREFFISGHMVRGTVNRDFYEGSRALLFDKDKKPRWNPPSLELVTEEIVNRFFEDMDDPDLGPLRLPRRSHDVITAKL</sequence>
<dbReference type="FunFam" id="3.90.226.10:FF:000027">
    <property type="entry name" value="Probable 3-hydroxyisobutyryl-CoA hydrolase 2"/>
    <property type="match status" value="1"/>
</dbReference>
<evidence type="ECO:0000259" key="3">
    <source>
        <dbReference type="Pfam" id="PF16113"/>
    </source>
</evidence>
<dbReference type="GO" id="GO:0006574">
    <property type="term" value="P:L-valine catabolic process"/>
    <property type="evidence" value="ECO:0007669"/>
    <property type="project" value="UniProtKB-UniRule"/>
</dbReference>
<dbReference type="EC" id="3.1.2.4" evidence="2"/>
<dbReference type="InterPro" id="IPR029045">
    <property type="entry name" value="ClpP/crotonase-like_dom_sf"/>
</dbReference>
<comment type="catalytic activity">
    <reaction evidence="2">
        <text>3-hydroxy-2-methylpropanoyl-CoA + H2O = 3-hydroxy-2-methylpropanoate + CoA + H(+)</text>
        <dbReference type="Rhea" id="RHEA:20888"/>
        <dbReference type="ChEBI" id="CHEBI:11805"/>
        <dbReference type="ChEBI" id="CHEBI:15377"/>
        <dbReference type="ChEBI" id="CHEBI:15378"/>
        <dbReference type="ChEBI" id="CHEBI:57287"/>
        <dbReference type="ChEBI" id="CHEBI:57340"/>
        <dbReference type="EC" id="3.1.2.4"/>
    </reaction>
</comment>
<dbReference type="PANTHER" id="PTHR43176:SF6">
    <property type="entry name" value="3-HYDROXYISOBUTYRYL-COA HYDROLASE"/>
    <property type="match status" value="1"/>
</dbReference>
<dbReference type="InterPro" id="IPR032259">
    <property type="entry name" value="HIBYL-CoA-H"/>
</dbReference>
<protein>
    <recommendedName>
        <fullName evidence="2">3-hydroxyisobutyryl-CoA hydrolase</fullName>
        <shortName evidence="2">HIB-CoA hydrolase</shortName>
        <shortName evidence="2">HIBYL-CoA-H</shortName>
        <ecNumber evidence="2">3.1.2.4</ecNumber>
    </recommendedName>
    <alternativeName>
        <fullName evidence="2">3-hydroxyisobutyryl-coenzyme A hydrolase</fullName>
    </alternativeName>
</protein>
<comment type="function">
    <text evidence="2">Hydrolyzes 3-hydroxyisobutyryl-CoA (HIBYL-CoA), a saline catabolite. Has high activity toward isobutyryl-CoA. Could be an isobutyryl-CoA dehydrogenase that functions in valine catabolism.</text>
</comment>
<evidence type="ECO:0000256" key="1">
    <source>
        <dbReference type="ARBA" id="ARBA00022801"/>
    </source>
</evidence>
<keyword evidence="1 2" id="KW-0378">Hydrolase</keyword>
<proteinExistence type="inferred from homology"/>
<dbReference type="SUPFAM" id="SSF52096">
    <property type="entry name" value="ClpP/crotonase"/>
    <property type="match status" value="1"/>
</dbReference>
<evidence type="ECO:0000313" key="5">
    <source>
        <dbReference type="RefSeq" id="XP_031379693.1"/>
    </source>
</evidence>
<reference evidence="5" key="2">
    <citation type="submission" date="2025-08" db="UniProtKB">
        <authorList>
            <consortium name="RefSeq"/>
        </authorList>
    </citation>
    <scope>IDENTIFICATION</scope>
    <source>
        <tissue evidence="5">Leaf</tissue>
    </source>
</reference>
<dbReference type="Proteomes" id="UP000515151">
    <property type="component" value="Chromosome 2"/>
</dbReference>
<organism evidence="4 5">
    <name type="scientific">Punica granatum</name>
    <name type="common">Pomegranate</name>
    <dbReference type="NCBI Taxonomy" id="22663"/>
    <lineage>
        <taxon>Eukaryota</taxon>
        <taxon>Viridiplantae</taxon>
        <taxon>Streptophyta</taxon>
        <taxon>Embryophyta</taxon>
        <taxon>Tracheophyta</taxon>
        <taxon>Spermatophyta</taxon>
        <taxon>Magnoliopsida</taxon>
        <taxon>eudicotyledons</taxon>
        <taxon>Gunneridae</taxon>
        <taxon>Pentapetalae</taxon>
        <taxon>rosids</taxon>
        <taxon>malvids</taxon>
        <taxon>Myrtales</taxon>
        <taxon>Lythraceae</taxon>
        <taxon>Punica</taxon>
    </lineage>
</organism>
<reference evidence="4" key="1">
    <citation type="journal article" date="2020" name="Plant Biotechnol. J.">
        <title>The pomegranate (Punica granatum L.) draft genome dissects genetic divergence between soft- and hard-seeded cultivars.</title>
        <authorList>
            <person name="Luo X."/>
            <person name="Li H."/>
            <person name="Wu Z."/>
            <person name="Yao W."/>
            <person name="Zhao P."/>
            <person name="Cao D."/>
            <person name="Yu H."/>
            <person name="Li K."/>
            <person name="Poudel K."/>
            <person name="Zhao D."/>
            <person name="Zhang F."/>
            <person name="Xia X."/>
            <person name="Chen L."/>
            <person name="Wang Q."/>
            <person name="Jing D."/>
            <person name="Cao S."/>
        </authorList>
    </citation>
    <scope>NUCLEOTIDE SEQUENCE [LARGE SCALE GENOMIC DNA]</scope>
    <source>
        <strain evidence="4">cv. Tunisia</strain>
    </source>
</reference>
<dbReference type="OrthoDB" id="16820at2759"/>
<dbReference type="GeneID" id="116194915"/>
<feature type="domain" description="Enoyl-CoA hydratase/isomerase" evidence="3">
    <location>
        <begin position="48"/>
        <end position="384"/>
    </location>
</feature>
<comment type="pathway">
    <text evidence="2">Amino-acid degradation; L-valine degradation.</text>
</comment>
<dbReference type="Pfam" id="PF16113">
    <property type="entry name" value="ECH_2"/>
    <property type="match status" value="1"/>
</dbReference>
<comment type="similarity">
    <text evidence="2">Belongs to the enoyl-CoA hydratase/isomerase family.</text>
</comment>
<dbReference type="InterPro" id="IPR045004">
    <property type="entry name" value="ECH_dom"/>
</dbReference>
<accession>A0A6P8CG15</accession>
<keyword evidence="4" id="KW-1185">Reference proteome</keyword>
<dbReference type="Gene3D" id="3.90.226.10">
    <property type="entry name" value="2-enoyl-CoA Hydratase, Chain A, domain 1"/>
    <property type="match status" value="1"/>
</dbReference>
<name>A0A6P8CG15_PUNGR</name>
<evidence type="ECO:0000256" key="2">
    <source>
        <dbReference type="RuleBase" id="RU369070"/>
    </source>
</evidence>
<gene>
    <name evidence="5" type="primary">LOC116194915</name>
</gene>
<dbReference type="GO" id="GO:0003860">
    <property type="term" value="F:3-hydroxyisobutyryl-CoA hydrolase activity"/>
    <property type="evidence" value="ECO:0007669"/>
    <property type="project" value="UniProtKB-UniRule"/>
</dbReference>
<dbReference type="AlphaFoldDB" id="A0A6P8CG15"/>
<evidence type="ECO:0000313" key="4">
    <source>
        <dbReference type="Proteomes" id="UP000515151"/>
    </source>
</evidence>
<dbReference type="CDD" id="cd06558">
    <property type="entry name" value="crotonase-like"/>
    <property type="match status" value="1"/>
</dbReference>
<dbReference type="NCBIfam" id="NF004127">
    <property type="entry name" value="PRK05617.1"/>
    <property type="match status" value="1"/>
</dbReference>